<accession>A0A1E5IG02</accession>
<dbReference type="Pfam" id="PF02585">
    <property type="entry name" value="PIG-L"/>
    <property type="match status" value="1"/>
</dbReference>
<evidence type="ECO:0000313" key="2">
    <source>
        <dbReference type="Proteomes" id="UP000095237"/>
    </source>
</evidence>
<evidence type="ECO:0000313" key="1">
    <source>
        <dbReference type="EMBL" id="OEG69426.1"/>
    </source>
</evidence>
<comment type="caution">
    <text evidence="1">The sequence shown here is derived from an EMBL/GenBank/DDBJ whole genome shotgun (WGS) entry which is preliminary data.</text>
</comment>
<dbReference type="InterPro" id="IPR024078">
    <property type="entry name" value="LmbE-like_dom_sf"/>
</dbReference>
<proteinExistence type="predicted"/>
<dbReference type="Gene3D" id="3.40.50.10320">
    <property type="entry name" value="LmbE-like"/>
    <property type="match status" value="1"/>
</dbReference>
<evidence type="ECO:0008006" key="3">
    <source>
        <dbReference type="Google" id="ProtNLM"/>
    </source>
</evidence>
<organism evidence="1 2">
    <name type="scientific">Endomicrobium trichonymphae</name>
    <dbReference type="NCBI Taxonomy" id="1408204"/>
    <lineage>
        <taxon>Bacteria</taxon>
        <taxon>Pseudomonadati</taxon>
        <taxon>Elusimicrobiota</taxon>
        <taxon>Endomicrobiia</taxon>
        <taxon>Endomicrobiales</taxon>
        <taxon>Endomicrobiaceae</taxon>
        <taxon>Candidatus Endomicrobiellum</taxon>
    </lineage>
</organism>
<dbReference type="EMBL" id="LNVX01000718">
    <property type="protein sequence ID" value="OEG69426.1"/>
    <property type="molecule type" value="Genomic_DNA"/>
</dbReference>
<dbReference type="Proteomes" id="UP000095237">
    <property type="component" value="Unassembled WGS sequence"/>
</dbReference>
<dbReference type="SUPFAM" id="SSF102588">
    <property type="entry name" value="LmbE-like"/>
    <property type="match status" value="1"/>
</dbReference>
<gene>
    <name evidence="1" type="ORF">ATZ36_09640</name>
</gene>
<name>A0A1E5IG02_ENDTX</name>
<keyword evidence="2" id="KW-1185">Reference proteome</keyword>
<reference evidence="1 2" key="1">
    <citation type="submission" date="2015-11" db="EMBL/GenBank/DDBJ databases">
        <title>Evidence for parallel genomic evolution in an endosymbiosis of termite gut flagellates.</title>
        <authorList>
            <person name="Zheng H."/>
        </authorList>
    </citation>
    <scope>NUCLEOTIDE SEQUENCE [LARGE SCALE GENOMIC DNA]</scope>
    <source>
        <strain evidence="1 2">CET450</strain>
    </source>
</reference>
<sequence>MYEYIRPFINYSIPDEECLYGNKVLVIAPHQNDEAVGCAGTVIKHVKAGGHVEIAFCTHDSSERMKEVSRAVSIMGSQKNHYMQFPMQTLSGNKNFEDNLAMIINKVDPDTVFLPFWFDKHSDHIAVSKAIINIKQKIDLNFMVYSYAVLSPLNPNCLFDISDVWELKKKMIECYKTQTVLRDYVKIAQWLNQYWAEIKRPGMLYAETFFKATVQEYISLGKRIFK</sequence>
<dbReference type="AlphaFoldDB" id="A0A1E5IG02"/>
<protein>
    <recommendedName>
        <fullName evidence="3">PIG-L family deacetylase</fullName>
    </recommendedName>
</protein>
<dbReference type="InterPro" id="IPR003737">
    <property type="entry name" value="GlcNAc_PI_deacetylase-related"/>
</dbReference>